<dbReference type="RefSeq" id="WP_007254221.1">
    <property type="nucleotide sequence ID" value="NZ_CH724107.1"/>
</dbReference>
<organism evidence="4 5">
    <name type="scientific">Oceanicola granulosus (strain ATCC BAA-861 / DSM 15982 / KCTC 12143 / HTCC2516)</name>
    <dbReference type="NCBI Taxonomy" id="314256"/>
    <lineage>
        <taxon>Bacteria</taxon>
        <taxon>Pseudomonadati</taxon>
        <taxon>Pseudomonadota</taxon>
        <taxon>Alphaproteobacteria</taxon>
        <taxon>Rhodobacterales</taxon>
        <taxon>Roseobacteraceae</taxon>
        <taxon>Oceanicola</taxon>
    </lineage>
</organism>
<dbReference type="GO" id="GO:0016747">
    <property type="term" value="F:acyltransferase activity, transferring groups other than amino-acyl groups"/>
    <property type="evidence" value="ECO:0007669"/>
    <property type="project" value="InterPro"/>
</dbReference>
<dbReference type="STRING" id="314256.OG2516_03458"/>
<keyword evidence="2" id="KW-0012">Acyltransferase</keyword>
<accession>Q2CAJ4</accession>
<evidence type="ECO:0000313" key="5">
    <source>
        <dbReference type="Proteomes" id="UP000003635"/>
    </source>
</evidence>
<dbReference type="InterPro" id="IPR016181">
    <property type="entry name" value="Acyl_CoA_acyltransferase"/>
</dbReference>
<protein>
    <submittedName>
        <fullName evidence="4">Phosphinothricin N-acetyltransferase, putative</fullName>
    </submittedName>
</protein>
<dbReference type="HOGENOM" id="CLU_013985_4_4_5"/>
<evidence type="ECO:0000256" key="1">
    <source>
        <dbReference type="ARBA" id="ARBA00022679"/>
    </source>
</evidence>
<dbReference type="EMBL" id="AAOT01000052">
    <property type="protein sequence ID" value="EAR49680.1"/>
    <property type="molecule type" value="Genomic_DNA"/>
</dbReference>
<feature type="domain" description="N-acetyltransferase" evidence="3">
    <location>
        <begin position="1"/>
        <end position="156"/>
    </location>
</feature>
<dbReference type="Proteomes" id="UP000003635">
    <property type="component" value="Unassembled WGS sequence"/>
</dbReference>
<dbReference type="AlphaFoldDB" id="Q2CAJ4"/>
<dbReference type="OrthoDB" id="5459937at2"/>
<dbReference type="Pfam" id="PF13420">
    <property type="entry name" value="Acetyltransf_4"/>
    <property type="match status" value="1"/>
</dbReference>
<dbReference type="Gene3D" id="3.40.630.30">
    <property type="match status" value="1"/>
</dbReference>
<evidence type="ECO:0000313" key="4">
    <source>
        <dbReference type="EMBL" id="EAR49680.1"/>
    </source>
</evidence>
<name>Q2CAJ4_OCEGH</name>
<keyword evidence="1 4" id="KW-0808">Transferase</keyword>
<dbReference type="PROSITE" id="PS51186">
    <property type="entry name" value="GNAT"/>
    <property type="match status" value="1"/>
</dbReference>
<evidence type="ECO:0000259" key="3">
    <source>
        <dbReference type="PROSITE" id="PS51186"/>
    </source>
</evidence>
<dbReference type="SUPFAM" id="SSF55729">
    <property type="entry name" value="Acyl-CoA N-acyltransferases (Nat)"/>
    <property type="match status" value="1"/>
</dbReference>
<comment type="caution">
    <text evidence="4">The sequence shown here is derived from an EMBL/GenBank/DDBJ whole genome shotgun (WGS) entry which is preliminary data.</text>
</comment>
<dbReference type="PANTHER" id="PTHR43072">
    <property type="entry name" value="N-ACETYLTRANSFERASE"/>
    <property type="match status" value="1"/>
</dbReference>
<keyword evidence="5" id="KW-1185">Reference proteome</keyword>
<dbReference type="InterPro" id="IPR000182">
    <property type="entry name" value="GNAT_dom"/>
</dbReference>
<sequence>MIRAARTQDATAIAAVWNGIIETTTVTFASEPKSVAAVTELIAERPVLVAERAGAVAGFATFGPFRGGSGYRHTAELTVHLTEAARGQGLGRRLVAALEAEAAGQGVHVLVAAISAENAGALAFHARLGFEEAGRLAEVGRKFGRWLDLVLMQKRL</sequence>
<dbReference type="eggNOG" id="COG1247">
    <property type="taxonomic scope" value="Bacteria"/>
</dbReference>
<dbReference type="CDD" id="cd04301">
    <property type="entry name" value="NAT_SF"/>
    <property type="match status" value="1"/>
</dbReference>
<gene>
    <name evidence="4" type="ORF">OG2516_03458</name>
</gene>
<evidence type="ECO:0000256" key="2">
    <source>
        <dbReference type="ARBA" id="ARBA00023315"/>
    </source>
</evidence>
<proteinExistence type="predicted"/>
<reference evidence="4 5" key="1">
    <citation type="journal article" date="2010" name="J. Bacteriol.">
        <title>Genome sequences of Oceanicola granulosus HTCC2516(T) and Oceanicola batsensis HTCC2597(TDelta).</title>
        <authorList>
            <person name="Thrash J.C."/>
            <person name="Cho J.C."/>
            <person name="Vergin K.L."/>
            <person name="Giovannoni S.J."/>
        </authorList>
    </citation>
    <scope>NUCLEOTIDE SEQUENCE [LARGE SCALE GENOMIC DNA]</scope>
    <source>
        <strain evidence="5">ATCC BAA-861 / DSM 15982 / KCTC 12143 / HTCC2516</strain>
    </source>
</reference>
<dbReference type="PANTHER" id="PTHR43072:SF23">
    <property type="entry name" value="UPF0039 PROTEIN C11D3.02C"/>
    <property type="match status" value="1"/>
</dbReference>